<dbReference type="Proteomes" id="UP000605846">
    <property type="component" value="Unassembled WGS sequence"/>
</dbReference>
<evidence type="ECO:0000313" key="3">
    <source>
        <dbReference type="EMBL" id="KAF7720975.1"/>
    </source>
</evidence>
<sequence length="263" mass="29636">MEHISVSVPIATTAISSPSSSLFSVGPIISSNESHQQKFVPYTTHPHPHPHHQQQQQQQQPDLHQEQVSPPAYTPSDASSLMQKQDQTTYIPEFTITYQTSPHALTSCPSLSSIQTDSSYLPLNYAPAGDMVQQQSFEQPAHENREPILQWSSDASMNGVMTTTPAWSLPDSKNPEMKDDQKWQLGYPSNMSLLQEGYIANLRKQLDESRKTEDEYKLRIQQLMDLVEKQTRKITELRDELAMVHYQNATHPPSSSGSVHSPN</sequence>
<keyword evidence="1" id="KW-0175">Coiled coil</keyword>
<organism evidence="3 4">
    <name type="scientific">Apophysomyces ossiformis</name>
    <dbReference type="NCBI Taxonomy" id="679940"/>
    <lineage>
        <taxon>Eukaryota</taxon>
        <taxon>Fungi</taxon>
        <taxon>Fungi incertae sedis</taxon>
        <taxon>Mucoromycota</taxon>
        <taxon>Mucoromycotina</taxon>
        <taxon>Mucoromycetes</taxon>
        <taxon>Mucorales</taxon>
        <taxon>Mucorineae</taxon>
        <taxon>Mucoraceae</taxon>
        <taxon>Apophysomyces</taxon>
    </lineage>
</organism>
<feature type="region of interest" description="Disordered" evidence="2">
    <location>
        <begin position="39"/>
        <end position="84"/>
    </location>
</feature>
<keyword evidence="4" id="KW-1185">Reference proteome</keyword>
<gene>
    <name evidence="3" type="ORF">EC973_005659</name>
</gene>
<protein>
    <submittedName>
        <fullName evidence="3">Uncharacterized protein</fullName>
    </submittedName>
</protein>
<reference evidence="3" key="1">
    <citation type="submission" date="2020-01" db="EMBL/GenBank/DDBJ databases">
        <title>Genome Sequencing of Three Apophysomyces-Like Fungal Strains Confirms a Novel Fungal Genus in the Mucoromycota with divergent Burkholderia-like Endosymbiotic Bacteria.</title>
        <authorList>
            <person name="Stajich J.E."/>
            <person name="Macias A.M."/>
            <person name="Carter-House D."/>
            <person name="Lovett B."/>
            <person name="Kasson L.R."/>
            <person name="Berry K."/>
            <person name="Grigoriev I."/>
            <person name="Chang Y."/>
            <person name="Spatafora J."/>
            <person name="Kasson M.T."/>
        </authorList>
    </citation>
    <scope>NUCLEOTIDE SEQUENCE</scope>
    <source>
        <strain evidence="3">NRRL A-21654</strain>
    </source>
</reference>
<accession>A0A8H7BFX7</accession>
<proteinExistence type="predicted"/>
<comment type="caution">
    <text evidence="3">The sequence shown here is derived from an EMBL/GenBank/DDBJ whole genome shotgun (WGS) entry which is preliminary data.</text>
</comment>
<dbReference type="OrthoDB" id="2285273at2759"/>
<evidence type="ECO:0000313" key="4">
    <source>
        <dbReference type="Proteomes" id="UP000605846"/>
    </source>
</evidence>
<evidence type="ECO:0000256" key="1">
    <source>
        <dbReference type="SAM" id="Coils"/>
    </source>
</evidence>
<evidence type="ECO:0000256" key="2">
    <source>
        <dbReference type="SAM" id="MobiDB-lite"/>
    </source>
</evidence>
<name>A0A8H7BFX7_9FUNG</name>
<dbReference type="AlphaFoldDB" id="A0A8H7BFX7"/>
<feature type="coiled-coil region" evidence="1">
    <location>
        <begin position="199"/>
        <end position="240"/>
    </location>
</feature>
<dbReference type="EMBL" id="JABAYA010000326">
    <property type="protein sequence ID" value="KAF7720975.1"/>
    <property type="molecule type" value="Genomic_DNA"/>
</dbReference>